<name>A0AAV4RIP5_CAEEX</name>
<accession>A0AAV4RIP5</accession>
<feature type="region of interest" description="Disordered" evidence="1">
    <location>
        <begin position="27"/>
        <end position="57"/>
    </location>
</feature>
<dbReference type="EMBL" id="BPLR01007868">
    <property type="protein sequence ID" value="GIY20342.1"/>
    <property type="molecule type" value="Genomic_DNA"/>
</dbReference>
<dbReference type="Proteomes" id="UP001054945">
    <property type="component" value="Unassembled WGS sequence"/>
</dbReference>
<evidence type="ECO:0000313" key="2">
    <source>
        <dbReference type="EMBL" id="GIY20342.1"/>
    </source>
</evidence>
<dbReference type="AlphaFoldDB" id="A0AAV4RIP5"/>
<organism evidence="2 3">
    <name type="scientific">Caerostris extrusa</name>
    <name type="common">Bark spider</name>
    <name type="synonym">Caerostris bankana</name>
    <dbReference type="NCBI Taxonomy" id="172846"/>
    <lineage>
        <taxon>Eukaryota</taxon>
        <taxon>Metazoa</taxon>
        <taxon>Ecdysozoa</taxon>
        <taxon>Arthropoda</taxon>
        <taxon>Chelicerata</taxon>
        <taxon>Arachnida</taxon>
        <taxon>Araneae</taxon>
        <taxon>Araneomorphae</taxon>
        <taxon>Entelegynae</taxon>
        <taxon>Araneoidea</taxon>
        <taxon>Araneidae</taxon>
        <taxon>Caerostris</taxon>
    </lineage>
</organism>
<feature type="compositionally biased region" description="Polar residues" evidence="1">
    <location>
        <begin position="35"/>
        <end position="46"/>
    </location>
</feature>
<proteinExistence type="predicted"/>
<protein>
    <submittedName>
        <fullName evidence="2">Uncharacterized protein</fullName>
    </submittedName>
</protein>
<sequence length="80" mass="9104">MRNFSWIKGVLAPRKSKEKMCKWAKRQGHRFSIPSIKTSHTNGQQRTPPPTLHPSRLPFQKTLSQSIAKIFDTAASDEKG</sequence>
<evidence type="ECO:0000313" key="3">
    <source>
        <dbReference type="Proteomes" id="UP001054945"/>
    </source>
</evidence>
<gene>
    <name evidence="2" type="ORF">CEXT_569511</name>
</gene>
<evidence type="ECO:0000256" key="1">
    <source>
        <dbReference type="SAM" id="MobiDB-lite"/>
    </source>
</evidence>
<keyword evidence="3" id="KW-1185">Reference proteome</keyword>
<reference evidence="2 3" key="1">
    <citation type="submission" date="2021-06" db="EMBL/GenBank/DDBJ databases">
        <title>Caerostris extrusa draft genome.</title>
        <authorList>
            <person name="Kono N."/>
            <person name="Arakawa K."/>
        </authorList>
    </citation>
    <scope>NUCLEOTIDE SEQUENCE [LARGE SCALE GENOMIC DNA]</scope>
</reference>
<comment type="caution">
    <text evidence="2">The sequence shown here is derived from an EMBL/GenBank/DDBJ whole genome shotgun (WGS) entry which is preliminary data.</text>
</comment>